<dbReference type="InterPro" id="IPR018095">
    <property type="entry name" value="Thymidylate_kin_CS"/>
</dbReference>
<evidence type="ECO:0000256" key="4">
    <source>
        <dbReference type="ARBA" id="ARBA00022679"/>
    </source>
</evidence>
<evidence type="ECO:0000256" key="1">
    <source>
        <dbReference type="ARBA" id="ARBA00009776"/>
    </source>
</evidence>
<keyword evidence="8 11" id="KW-0067">ATP-binding</keyword>
<evidence type="ECO:0000256" key="7">
    <source>
        <dbReference type="ARBA" id="ARBA00022777"/>
    </source>
</evidence>
<evidence type="ECO:0000256" key="6">
    <source>
        <dbReference type="ARBA" id="ARBA00022741"/>
    </source>
</evidence>
<comment type="similarity">
    <text evidence="1 11">Belongs to the thymidylate kinase family.</text>
</comment>
<name>A0A2L1CCT5_METMI</name>
<dbReference type="HAMAP" id="MF_00165">
    <property type="entry name" value="Thymidylate_kinase"/>
    <property type="match status" value="1"/>
</dbReference>
<dbReference type="InterPro" id="IPR018094">
    <property type="entry name" value="Thymidylate_kinase"/>
</dbReference>
<dbReference type="Gene3D" id="3.40.50.300">
    <property type="entry name" value="P-loop containing nucleotide triphosphate hydrolases"/>
    <property type="match status" value="1"/>
</dbReference>
<dbReference type="GO" id="GO:0006227">
    <property type="term" value="P:dUDP biosynthetic process"/>
    <property type="evidence" value="ECO:0007669"/>
    <property type="project" value="TreeGrafter"/>
</dbReference>
<dbReference type="CDD" id="cd01672">
    <property type="entry name" value="TMPK"/>
    <property type="match status" value="1"/>
</dbReference>
<protein>
    <recommendedName>
        <fullName evidence="3 11">Probable thymidylate kinase</fullName>
        <ecNumber evidence="2 11">2.7.4.9</ecNumber>
    </recommendedName>
    <alternativeName>
        <fullName evidence="9 11">dTMP kinase</fullName>
    </alternativeName>
</protein>
<dbReference type="EMBL" id="CP026606">
    <property type="protein sequence ID" value="AVB77188.1"/>
    <property type="molecule type" value="Genomic_DNA"/>
</dbReference>
<dbReference type="GO" id="GO:0005737">
    <property type="term" value="C:cytoplasm"/>
    <property type="evidence" value="ECO:0007669"/>
    <property type="project" value="TreeGrafter"/>
</dbReference>
<dbReference type="PROSITE" id="PS01331">
    <property type="entry name" value="THYMIDYLATE_KINASE"/>
    <property type="match status" value="1"/>
</dbReference>
<dbReference type="GO" id="GO:0006233">
    <property type="term" value="P:dTDP biosynthetic process"/>
    <property type="evidence" value="ECO:0007669"/>
    <property type="project" value="InterPro"/>
</dbReference>
<evidence type="ECO:0000259" key="12">
    <source>
        <dbReference type="Pfam" id="PF02223"/>
    </source>
</evidence>
<dbReference type="SUPFAM" id="SSF52540">
    <property type="entry name" value="P-loop containing nucleoside triphosphate hydrolases"/>
    <property type="match status" value="1"/>
</dbReference>
<proteinExistence type="inferred from homology"/>
<dbReference type="InterPro" id="IPR027417">
    <property type="entry name" value="P-loop_NTPase"/>
</dbReference>
<dbReference type="RefSeq" id="WP_104838529.1">
    <property type="nucleotide sequence ID" value="NZ_CP026606.1"/>
</dbReference>
<accession>A0A2L1CCT5</accession>
<evidence type="ECO:0000256" key="8">
    <source>
        <dbReference type="ARBA" id="ARBA00022840"/>
    </source>
</evidence>
<gene>
    <name evidence="11 13" type="primary">tmk</name>
    <name evidence="13" type="ORF">MMJJ_18180</name>
</gene>
<dbReference type="Proteomes" id="UP000239462">
    <property type="component" value="Chromosome"/>
</dbReference>
<evidence type="ECO:0000256" key="2">
    <source>
        <dbReference type="ARBA" id="ARBA00012980"/>
    </source>
</evidence>
<dbReference type="GeneID" id="36102900"/>
<dbReference type="Pfam" id="PF02223">
    <property type="entry name" value="Thymidylate_kin"/>
    <property type="match status" value="1"/>
</dbReference>
<evidence type="ECO:0000256" key="10">
    <source>
        <dbReference type="ARBA" id="ARBA00048743"/>
    </source>
</evidence>
<keyword evidence="6 11" id="KW-0547">Nucleotide-binding</keyword>
<organism evidence="13 14">
    <name type="scientific">Methanococcus maripaludis</name>
    <name type="common">Methanococcus deltae</name>
    <dbReference type="NCBI Taxonomy" id="39152"/>
    <lineage>
        <taxon>Archaea</taxon>
        <taxon>Methanobacteriati</taxon>
        <taxon>Methanobacteriota</taxon>
        <taxon>Methanomada group</taxon>
        <taxon>Methanococci</taxon>
        <taxon>Methanococcales</taxon>
        <taxon>Methanococcaceae</taxon>
        <taxon>Methanococcus</taxon>
    </lineage>
</organism>
<comment type="catalytic activity">
    <reaction evidence="10 11">
        <text>dTMP + ATP = dTDP + ADP</text>
        <dbReference type="Rhea" id="RHEA:13517"/>
        <dbReference type="ChEBI" id="CHEBI:30616"/>
        <dbReference type="ChEBI" id="CHEBI:58369"/>
        <dbReference type="ChEBI" id="CHEBI:63528"/>
        <dbReference type="ChEBI" id="CHEBI:456216"/>
        <dbReference type="EC" id="2.7.4.9"/>
    </reaction>
</comment>
<dbReference type="NCBIfam" id="TIGR00041">
    <property type="entry name" value="DTMP_kinase"/>
    <property type="match status" value="1"/>
</dbReference>
<keyword evidence="7 11" id="KW-0418">Kinase</keyword>
<evidence type="ECO:0000313" key="14">
    <source>
        <dbReference type="Proteomes" id="UP000239462"/>
    </source>
</evidence>
<evidence type="ECO:0000256" key="11">
    <source>
        <dbReference type="HAMAP-Rule" id="MF_00165"/>
    </source>
</evidence>
<dbReference type="InterPro" id="IPR039430">
    <property type="entry name" value="Thymidylate_kin-like_dom"/>
</dbReference>
<dbReference type="KEGG" id="mmad:MMJJ_18180"/>
<dbReference type="GO" id="GO:0005524">
    <property type="term" value="F:ATP binding"/>
    <property type="evidence" value="ECO:0007669"/>
    <property type="project" value="UniProtKB-UniRule"/>
</dbReference>
<dbReference type="GO" id="GO:0006235">
    <property type="term" value="P:dTTP biosynthetic process"/>
    <property type="evidence" value="ECO:0007669"/>
    <property type="project" value="UniProtKB-UniRule"/>
</dbReference>
<evidence type="ECO:0000256" key="9">
    <source>
        <dbReference type="ARBA" id="ARBA00029962"/>
    </source>
</evidence>
<reference evidence="14" key="1">
    <citation type="journal article" date="2018" name="Genome Announc.">
        <title>Complete Genome Sequence of the Methanococcus maripaludis Type Strain JJ (DSM 2067), a Model for Selenoprotein Synthesis in Archaea.</title>
        <authorList>
            <person name="Poehlein A."/>
            <person name="Heym D."/>
            <person name="Quitzke V."/>
            <person name="Fersch J."/>
            <person name="Daniel R."/>
            <person name="Rother M."/>
        </authorList>
    </citation>
    <scope>NUCLEOTIDE SEQUENCE [LARGE SCALE GENOMIC DNA]</scope>
    <source>
        <strain evidence="14">DSM 2067</strain>
    </source>
</reference>
<dbReference type="GO" id="GO:0004798">
    <property type="term" value="F:dTMP kinase activity"/>
    <property type="evidence" value="ECO:0007669"/>
    <property type="project" value="UniProtKB-UniRule"/>
</dbReference>
<feature type="domain" description="Thymidylate kinase-like" evidence="12">
    <location>
        <begin position="7"/>
        <end position="186"/>
    </location>
</feature>
<sequence>MNKFIVFEGIDGCGKTTQAKLIAEKLNANFTFEPTDGKIGKSIREILAGSKCNKETLALLFAADRVEHVSKIEEDLKKSHVVSDRYVYSSIVYQMTQGIPKDFIYKINDYAKIPDLVVLLDVDLNEALKRMESREKEIFEKLEFQKKIKEGYYNLINSENGKFIPKYGFIVIDTTSKPINQVFNEILNAIVDKIPDIIQ</sequence>
<keyword evidence="4 11" id="KW-0808">Transferase</keyword>
<feature type="binding site" evidence="11">
    <location>
        <begin position="9"/>
        <end position="16"/>
    </location>
    <ligand>
        <name>ATP</name>
        <dbReference type="ChEBI" id="CHEBI:30616"/>
    </ligand>
</feature>
<keyword evidence="5 11" id="KW-0545">Nucleotide biosynthesis</keyword>
<dbReference type="PANTHER" id="PTHR10344">
    <property type="entry name" value="THYMIDYLATE KINASE"/>
    <property type="match status" value="1"/>
</dbReference>
<dbReference type="EC" id="2.7.4.9" evidence="2 11"/>
<dbReference type="PANTHER" id="PTHR10344:SF4">
    <property type="entry name" value="UMP-CMP KINASE 2, MITOCHONDRIAL"/>
    <property type="match status" value="1"/>
</dbReference>
<evidence type="ECO:0000313" key="13">
    <source>
        <dbReference type="EMBL" id="AVB77188.1"/>
    </source>
</evidence>
<evidence type="ECO:0000256" key="5">
    <source>
        <dbReference type="ARBA" id="ARBA00022727"/>
    </source>
</evidence>
<evidence type="ECO:0000256" key="3">
    <source>
        <dbReference type="ARBA" id="ARBA00013355"/>
    </source>
</evidence>
<dbReference type="AlphaFoldDB" id="A0A2L1CCT5"/>